<keyword evidence="7" id="KW-1185">Reference proteome</keyword>
<dbReference type="AlphaFoldDB" id="A0A4R2RRG1"/>
<reference evidence="6 7" key="1">
    <citation type="submission" date="2019-03" db="EMBL/GenBank/DDBJ databases">
        <title>Genomic Encyclopedia of Type Strains, Phase IV (KMG-IV): sequencing the most valuable type-strain genomes for metagenomic binning, comparative biology and taxonomic classification.</title>
        <authorList>
            <person name="Goeker M."/>
        </authorList>
    </citation>
    <scope>NUCLEOTIDE SEQUENCE [LARGE SCALE GENOMIC DNA]</scope>
    <source>
        <strain evidence="6 7">DSM 11170</strain>
    </source>
</reference>
<sequence>MTVHQQETESKEGGKTQENSAAQPAVAAKIAPNKIVARNVSRIFKTRTNEGDGSGEYVAFRDVSLEVRQGEFLTIVGPSGCGKSTFLDIIAGLSSATSGEILIDDQRITGPGLDRGIVLQGYALFPWRTVRANVEFGLEVKKIPKEKRGKISQEYIELVGLRGFEDRYPHELSGGMKQRVAIARALAYDPEVLLMDEPFAALDAQTREILQEELLRIWEETHKTIIFVTHSIDEAVFLADRVAIMQAHPGRLREIIDVNLPRPRHYAETIASIEYSWIRHKVWELLQDENSLVKSKRVQTGNQDVAEVISKSVNL</sequence>
<dbReference type="PROSITE" id="PS00211">
    <property type="entry name" value="ABC_TRANSPORTER_1"/>
    <property type="match status" value="1"/>
</dbReference>
<dbReference type="Proteomes" id="UP000294813">
    <property type="component" value="Unassembled WGS sequence"/>
</dbReference>
<evidence type="ECO:0000259" key="5">
    <source>
        <dbReference type="PROSITE" id="PS50893"/>
    </source>
</evidence>
<keyword evidence="2" id="KW-0547">Nucleotide-binding</keyword>
<dbReference type="InterPro" id="IPR003439">
    <property type="entry name" value="ABC_transporter-like_ATP-bd"/>
</dbReference>
<dbReference type="Pfam" id="PF00005">
    <property type="entry name" value="ABC_tran"/>
    <property type="match status" value="1"/>
</dbReference>
<dbReference type="InterPro" id="IPR003593">
    <property type="entry name" value="AAA+_ATPase"/>
</dbReference>
<dbReference type="InterPro" id="IPR050166">
    <property type="entry name" value="ABC_transporter_ATP-bind"/>
</dbReference>
<keyword evidence="1" id="KW-0813">Transport</keyword>
<evidence type="ECO:0000256" key="1">
    <source>
        <dbReference type="ARBA" id="ARBA00022448"/>
    </source>
</evidence>
<organism evidence="6 7">
    <name type="scientific">Heliophilum fasciatum</name>
    <dbReference type="NCBI Taxonomy" id="35700"/>
    <lineage>
        <taxon>Bacteria</taxon>
        <taxon>Bacillati</taxon>
        <taxon>Bacillota</taxon>
        <taxon>Clostridia</taxon>
        <taxon>Eubacteriales</taxon>
        <taxon>Heliobacteriaceae</taxon>
        <taxon>Heliophilum</taxon>
    </lineage>
</organism>
<feature type="region of interest" description="Disordered" evidence="4">
    <location>
        <begin position="1"/>
        <end position="25"/>
    </location>
</feature>
<dbReference type="OrthoDB" id="9801958at2"/>
<dbReference type="GO" id="GO:0016887">
    <property type="term" value="F:ATP hydrolysis activity"/>
    <property type="evidence" value="ECO:0007669"/>
    <property type="project" value="InterPro"/>
</dbReference>
<evidence type="ECO:0000313" key="7">
    <source>
        <dbReference type="Proteomes" id="UP000294813"/>
    </source>
</evidence>
<feature type="compositionally biased region" description="Basic and acidic residues" evidence="4">
    <location>
        <begin position="1"/>
        <end position="15"/>
    </location>
</feature>
<protein>
    <submittedName>
        <fullName evidence="6">NitT/TauT family transport system ATP-binding protein</fullName>
    </submittedName>
</protein>
<name>A0A4R2RRG1_9FIRM</name>
<dbReference type="InterPro" id="IPR017871">
    <property type="entry name" value="ABC_transporter-like_CS"/>
</dbReference>
<proteinExistence type="predicted"/>
<dbReference type="RefSeq" id="WP_131918770.1">
    <property type="nucleotide sequence ID" value="NZ_JAOQNU010000007.1"/>
</dbReference>
<dbReference type="InterPro" id="IPR027417">
    <property type="entry name" value="P-loop_NTPase"/>
</dbReference>
<evidence type="ECO:0000313" key="6">
    <source>
        <dbReference type="EMBL" id="TCP65047.1"/>
    </source>
</evidence>
<dbReference type="SMART" id="SM00382">
    <property type="entry name" value="AAA"/>
    <property type="match status" value="1"/>
</dbReference>
<dbReference type="SUPFAM" id="SSF52540">
    <property type="entry name" value="P-loop containing nucleoside triphosphate hydrolases"/>
    <property type="match status" value="1"/>
</dbReference>
<dbReference type="PANTHER" id="PTHR42788:SF13">
    <property type="entry name" value="ALIPHATIC SULFONATES IMPORT ATP-BINDING PROTEIN SSUB"/>
    <property type="match status" value="1"/>
</dbReference>
<evidence type="ECO:0000256" key="2">
    <source>
        <dbReference type="ARBA" id="ARBA00022741"/>
    </source>
</evidence>
<dbReference type="CDD" id="cd03293">
    <property type="entry name" value="ABC_NrtD_SsuB_transporters"/>
    <property type="match status" value="1"/>
</dbReference>
<dbReference type="PANTHER" id="PTHR42788">
    <property type="entry name" value="TAURINE IMPORT ATP-BINDING PROTEIN-RELATED"/>
    <property type="match status" value="1"/>
</dbReference>
<dbReference type="Gene3D" id="3.40.50.300">
    <property type="entry name" value="P-loop containing nucleotide triphosphate hydrolases"/>
    <property type="match status" value="1"/>
</dbReference>
<accession>A0A4R2RRG1</accession>
<keyword evidence="3 6" id="KW-0067">ATP-binding</keyword>
<feature type="domain" description="ABC transporter" evidence="5">
    <location>
        <begin position="35"/>
        <end position="272"/>
    </location>
</feature>
<dbReference type="EMBL" id="SLXT01000007">
    <property type="protein sequence ID" value="TCP65047.1"/>
    <property type="molecule type" value="Genomic_DNA"/>
</dbReference>
<gene>
    <name evidence="6" type="ORF">EDD73_107120</name>
</gene>
<dbReference type="GO" id="GO:0005524">
    <property type="term" value="F:ATP binding"/>
    <property type="evidence" value="ECO:0007669"/>
    <property type="project" value="UniProtKB-KW"/>
</dbReference>
<dbReference type="PROSITE" id="PS50893">
    <property type="entry name" value="ABC_TRANSPORTER_2"/>
    <property type="match status" value="1"/>
</dbReference>
<comment type="caution">
    <text evidence="6">The sequence shown here is derived from an EMBL/GenBank/DDBJ whole genome shotgun (WGS) entry which is preliminary data.</text>
</comment>
<evidence type="ECO:0000256" key="3">
    <source>
        <dbReference type="ARBA" id="ARBA00022840"/>
    </source>
</evidence>
<evidence type="ECO:0000256" key="4">
    <source>
        <dbReference type="SAM" id="MobiDB-lite"/>
    </source>
</evidence>